<evidence type="ECO:0000259" key="6">
    <source>
        <dbReference type="PROSITE" id="PS51005"/>
    </source>
</evidence>
<dbReference type="eggNOG" id="ENOG502RYUW">
    <property type="taxonomic scope" value="Eukaryota"/>
</dbReference>
<feature type="compositionally biased region" description="Polar residues" evidence="5">
    <location>
        <begin position="433"/>
        <end position="445"/>
    </location>
</feature>
<proteinExistence type="predicted"/>
<dbReference type="AlphaFoldDB" id="A0A0E0MC97"/>
<dbReference type="PROSITE" id="PS51005">
    <property type="entry name" value="NAC"/>
    <property type="match status" value="1"/>
</dbReference>
<feature type="region of interest" description="Disordered" evidence="5">
    <location>
        <begin position="599"/>
        <end position="636"/>
    </location>
</feature>
<organism evidence="7">
    <name type="scientific">Oryza punctata</name>
    <name type="common">Red rice</name>
    <dbReference type="NCBI Taxonomy" id="4537"/>
    <lineage>
        <taxon>Eukaryota</taxon>
        <taxon>Viridiplantae</taxon>
        <taxon>Streptophyta</taxon>
        <taxon>Embryophyta</taxon>
        <taxon>Tracheophyta</taxon>
        <taxon>Spermatophyta</taxon>
        <taxon>Magnoliopsida</taxon>
        <taxon>Liliopsida</taxon>
        <taxon>Poales</taxon>
        <taxon>Poaceae</taxon>
        <taxon>BOP clade</taxon>
        <taxon>Oryzoideae</taxon>
        <taxon>Oryzeae</taxon>
        <taxon>Oryzinae</taxon>
        <taxon>Oryza</taxon>
    </lineage>
</organism>
<dbReference type="HOGENOM" id="CLU_352488_0_0_1"/>
<evidence type="ECO:0000256" key="2">
    <source>
        <dbReference type="ARBA" id="ARBA00023125"/>
    </source>
</evidence>
<dbReference type="InterPro" id="IPR036093">
    <property type="entry name" value="NAC_dom_sf"/>
</dbReference>
<evidence type="ECO:0000256" key="4">
    <source>
        <dbReference type="ARBA" id="ARBA00023242"/>
    </source>
</evidence>
<dbReference type="Gene3D" id="2.170.150.80">
    <property type="entry name" value="NAC domain"/>
    <property type="match status" value="1"/>
</dbReference>
<accession>A0A0E0MC97</accession>
<evidence type="ECO:0000256" key="1">
    <source>
        <dbReference type="ARBA" id="ARBA00023015"/>
    </source>
</evidence>
<dbReference type="Gramene" id="OPUNC11G02270.1">
    <property type="protein sequence ID" value="OPUNC11G02270.1"/>
    <property type="gene ID" value="OPUNC11G02270"/>
</dbReference>
<dbReference type="GO" id="GO:0006355">
    <property type="term" value="P:regulation of DNA-templated transcription"/>
    <property type="evidence" value="ECO:0007669"/>
    <property type="project" value="InterPro"/>
</dbReference>
<dbReference type="EnsemblPlants" id="OPUNC11G02270.1">
    <property type="protein sequence ID" value="OPUNC11G02270.1"/>
    <property type="gene ID" value="OPUNC11G02270"/>
</dbReference>
<keyword evidence="8" id="KW-1185">Reference proteome</keyword>
<evidence type="ECO:0000313" key="7">
    <source>
        <dbReference type="EnsemblPlants" id="OPUNC11G02270.1"/>
    </source>
</evidence>
<keyword evidence="2" id="KW-0238">DNA-binding</keyword>
<feature type="region of interest" description="Disordered" evidence="5">
    <location>
        <begin position="174"/>
        <end position="211"/>
    </location>
</feature>
<dbReference type="SUPFAM" id="SSF54529">
    <property type="entry name" value="Mitochondrial glycoprotein MAM33-like"/>
    <property type="match status" value="1"/>
</dbReference>
<dbReference type="PANTHER" id="PTHR31719:SF243">
    <property type="entry name" value="NAC DOMAIN-CONTAINING PROTEIN"/>
    <property type="match status" value="1"/>
</dbReference>
<feature type="compositionally biased region" description="Basic and acidic residues" evidence="5">
    <location>
        <begin position="1"/>
        <end position="14"/>
    </location>
</feature>
<keyword evidence="4" id="KW-0539">Nucleus</keyword>
<dbReference type="Proteomes" id="UP000026962">
    <property type="component" value="Chromosome 11"/>
</dbReference>
<reference evidence="7" key="1">
    <citation type="submission" date="2015-04" db="UniProtKB">
        <authorList>
            <consortium name="EnsemblPlants"/>
        </authorList>
    </citation>
    <scope>IDENTIFICATION</scope>
</reference>
<feature type="domain" description="NAC" evidence="6">
    <location>
        <begin position="19"/>
        <end position="168"/>
    </location>
</feature>
<name>A0A0E0MC97_ORYPU</name>
<dbReference type="Pfam" id="PF02365">
    <property type="entry name" value="NAM"/>
    <property type="match status" value="1"/>
</dbReference>
<evidence type="ECO:0000313" key="8">
    <source>
        <dbReference type="Proteomes" id="UP000026962"/>
    </source>
</evidence>
<evidence type="ECO:0000256" key="5">
    <source>
        <dbReference type="SAM" id="MobiDB-lite"/>
    </source>
</evidence>
<feature type="region of interest" description="Disordered" evidence="5">
    <location>
        <begin position="1"/>
        <end position="21"/>
    </location>
</feature>
<dbReference type="InterPro" id="IPR003441">
    <property type="entry name" value="NAC-dom"/>
</dbReference>
<keyword evidence="3" id="KW-0804">Transcription</keyword>
<dbReference type="PANTHER" id="PTHR31719">
    <property type="entry name" value="NAC TRANSCRIPTION FACTOR 56"/>
    <property type="match status" value="1"/>
</dbReference>
<sequence>MAQQDDHKKPKEEGPDVTVPSGYYFAPKPEQLIRDYLNHWITGRPIEELRGIVRVADVYGSDPAALTEAHKAYGHDGKSWYFLTVTKWKGGRGAAGAAGRLNRWVEGGGTWHNSQRRRVIEGYGDRQAFEYRAPGNKKTDWLMEEIASNLPEATTDEGIMVICKVYLSPRAKEAPAPELADEEERQETNVVPGPKRLREPEVTGYDAPPQPDVGCSYSGGGGGGGETSQATASMDYYCSTTTHTTDDPTNAAYYYGGMDAVKPEAYDGDNFGIAINADGELVLCGYGDGGIGTQGQMPLAMQNINGEMTLFPPMNGYGVDSQVEDDAGLDDFFNDVLVDFNCAGDPNGGCFAEVSLKYLGGADLGLVQGAAFEVGHPAEAAAALATDSGVMLLRRLAASALRRGGAKDGGVLAAVRAEIAHELSSSPSSSPPTLQSQDIPDFSTVSDPQRGQEVLLCCRDASEEVLVSAVLAPLRFEGEEPLPRDALMKVFVSKPDVKPVMRFDCRAFADEGDGGSADYDVTAACYHSFAGDAGEDKYEGPEFSMLIVNDIIAFEYRAPGNKKTDWLMEEIASNLPEATTDDGIMVICKVYLSPRAKEAPAPELADEEERQETNVVPGPKRLREPEVTGYDAPPQPDVGCSYSGGGGGETSQATASMDYYCSTTTHTADDPANAAYYYGDVDAIKPEAYDGDDYGIAINADGKLVLCGYGDGGIGTQGQVPLAMQNINGEMTLFPPMNSYGVDSQVEDDAGLDDFFNDVLVNFDCAGDPNGGGDSHGHSNNDTIWYQQIPLFHTLKDV</sequence>
<evidence type="ECO:0000256" key="3">
    <source>
        <dbReference type="ARBA" id="ARBA00023163"/>
    </source>
</evidence>
<feature type="region of interest" description="Disordered" evidence="5">
    <location>
        <begin position="422"/>
        <end position="445"/>
    </location>
</feature>
<dbReference type="GO" id="GO:0003677">
    <property type="term" value="F:DNA binding"/>
    <property type="evidence" value="ECO:0007669"/>
    <property type="project" value="UniProtKB-KW"/>
</dbReference>
<dbReference type="FunFam" id="3.10.280.10:FF:000006">
    <property type="entry name" value="Mitochondrial glycoprotein, expressed"/>
    <property type="match status" value="1"/>
</dbReference>
<keyword evidence="1" id="KW-0805">Transcription regulation</keyword>
<dbReference type="SUPFAM" id="SSF101941">
    <property type="entry name" value="NAC domain"/>
    <property type="match status" value="1"/>
</dbReference>
<protein>
    <recommendedName>
        <fullName evidence="6">NAC domain-containing protein</fullName>
    </recommendedName>
</protein>
<reference evidence="7" key="2">
    <citation type="submission" date="2018-05" db="EMBL/GenBank/DDBJ databases">
        <title>OpunRS2 (Oryza punctata Reference Sequence Version 2).</title>
        <authorList>
            <person name="Zhang J."/>
            <person name="Kudrna D."/>
            <person name="Lee S."/>
            <person name="Talag J."/>
            <person name="Welchert J."/>
            <person name="Wing R.A."/>
        </authorList>
    </citation>
    <scope>NUCLEOTIDE SEQUENCE [LARGE SCALE GENOMIC DNA]</scope>
</reference>
<dbReference type="InterPro" id="IPR036561">
    <property type="entry name" value="MAM33_sf"/>
</dbReference>